<dbReference type="GO" id="GO:0016887">
    <property type="term" value="F:ATP hydrolysis activity"/>
    <property type="evidence" value="ECO:0007669"/>
    <property type="project" value="InterPro"/>
</dbReference>
<keyword evidence="8" id="KW-0046">Antibiotic resistance</keyword>
<proteinExistence type="inferred from homology"/>
<evidence type="ECO:0000256" key="7">
    <source>
        <dbReference type="ARBA" id="ARBA00023136"/>
    </source>
</evidence>
<feature type="compositionally biased region" description="Polar residues" evidence="10">
    <location>
        <begin position="319"/>
        <end position="336"/>
    </location>
</feature>
<dbReference type="PANTHER" id="PTHR42711">
    <property type="entry name" value="ABC TRANSPORTER ATP-BINDING PROTEIN"/>
    <property type="match status" value="1"/>
</dbReference>
<evidence type="ECO:0000256" key="10">
    <source>
        <dbReference type="SAM" id="MobiDB-lite"/>
    </source>
</evidence>
<dbReference type="Proteomes" id="UP000234342">
    <property type="component" value="Unassembled WGS sequence"/>
</dbReference>
<dbReference type="PANTHER" id="PTHR42711:SF19">
    <property type="entry name" value="DOXORUBICIN RESISTANCE ATP-BINDING PROTEIN DRRA"/>
    <property type="match status" value="1"/>
</dbReference>
<dbReference type="Pfam" id="PF00005">
    <property type="entry name" value="ABC_tran"/>
    <property type="match status" value="1"/>
</dbReference>
<dbReference type="Pfam" id="PF13732">
    <property type="entry name" value="DrrA1-3_C"/>
    <property type="match status" value="1"/>
</dbReference>
<keyword evidence="6" id="KW-1278">Translocase</keyword>
<reference evidence="13" key="1">
    <citation type="submission" date="2017-03" db="EMBL/GenBank/DDBJ databases">
        <authorList>
            <person name="Monnet C."/>
        </authorList>
    </citation>
    <scope>NUCLEOTIDE SEQUENCE [LARGE SCALE GENOMIC DNA]</scope>
    <source>
        <strain evidence="13">P10</strain>
    </source>
</reference>
<dbReference type="GO" id="GO:0005886">
    <property type="term" value="C:plasma membrane"/>
    <property type="evidence" value="ECO:0007669"/>
    <property type="project" value="UniProtKB-SubCell"/>
</dbReference>
<dbReference type="PROSITE" id="PS00211">
    <property type="entry name" value="ABC_TRANSPORTER_1"/>
    <property type="match status" value="1"/>
</dbReference>
<evidence type="ECO:0000256" key="8">
    <source>
        <dbReference type="ARBA" id="ARBA00023251"/>
    </source>
</evidence>
<dbReference type="GO" id="GO:1900753">
    <property type="term" value="P:doxorubicin transport"/>
    <property type="evidence" value="ECO:0007669"/>
    <property type="project" value="InterPro"/>
</dbReference>
<keyword evidence="3" id="KW-1003">Cell membrane</keyword>
<keyword evidence="13" id="KW-1185">Reference proteome</keyword>
<name>A0A2H1J6M1_9MICO</name>
<dbReference type="GO" id="GO:0005524">
    <property type="term" value="F:ATP binding"/>
    <property type="evidence" value="ECO:0007669"/>
    <property type="project" value="UniProtKB-KW"/>
</dbReference>
<dbReference type="InterPro" id="IPR005894">
    <property type="entry name" value="DrrA"/>
</dbReference>
<dbReference type="InterPro" id="IPR003439">
    <property type="entry name" value="ABC_transporter-like_ATP-bd"/>
</dbReference>
<keyword evidence="2" id="KW-0813">Transport</keyword>
<evidence type="ECO:0000256" key="4">
    <source>
        <dbReference type="ARBA" id="ARBA00022741"/>
    </source>
</evidence>
<gene>
    <name evidence="12" type="ORF">BANT10_01683</name>
</gene>
<dbReference type="RefSeq" id="WP_101643007.1">
    <property type="nucleotide sequence ID" value="NZ_FXZE01000006.1"/>
</dbReference>
<evidence type="ECO:0000259" key="11">
    <source>
        <dbReference type="PROSITE" id="PS50893"/>
    </source>
</evidence>
<dbReference type="InterPro" id="IPR025302">
    <property type="entry name" value="DrrA1/2-like_C"/>
</dbReference>
<dbReference type="InterPro" id="IPR003593">
    <property type="entry name" value="AAA+_ATPase"/>
</dbReference>
<evidence type="ECO:0000256" key="3">
    <source>
        <dbReference type="ARBA" id="ARBA00022475"/>
    </source>
</evidence>
<dbReference type="EMBL" id="FXZE01000006">
    <property type="protein sequence ID" value="SMX83079.1"/>
    <property type="molecule type" value="Genomic_DNA"/>
</dbReference>
<evidence type="ECO:0000313" key="12">
    <source>
        <dbReference type="EMBL" id="SMX83079.1"/>
    </source>
</evidence>
<dbReference type="InterPro" id="IPR050763">
    <property type="entry name" value="ABC_transporter_ATP-binding"/>
</dbReference>
<dbReference type="SUPFAM" id="SSF52540">
    <property type="entry name" value="P-loop containing nucleoside triphosphate hydrolases"/>
    <property type="match status" value="1"/>
</dbReference>
<protein>
    <submittedName>
        <fullName evidence="12">ABC-2 type transport system ATP-binding protein</fullName>
    </submittedName>
</protein>
<dbReference type="AlphaFoldDB" id="A0A2H1J6M1"/>
<feature type="domain" description="ABC transporter" evidence="11">
    <location>
        <begin position="8"/>
        <end position="239"/>
    </location>
</feature>
<dbReference type="InterPro" id="IPR017871">
    <property type="entry name" value="ABC_transporter-like_CS"/>
</dbReference>
<keyword evidence="7" id="KW-0472">Membrane</keyword>
<feature type="region of interest" description="Disordered" evidence="10">
    <location>
        <begin position="316"/>
        <end position="336"/>
    </location>
</feature>
<accession>A0A2H1J6M1</accession>
<evidence type="ECO:0000256" key="6">
    <source>
        <dbReference type="ARBA" id="ARBA00022967"/>
    </source>
</evidence>
<dbReference type="NCBIfam" id="TIGR01188">
    <property type="entry name" value="drrA"/>
    <property type="match status" value="1"/>
</dbReference>
<dbReference type="Gene3D" id="3.40.50.300">
    <property type="entry name" value="P-loop containing nucleotide triphosphate hydrolases"/>
    <property type="match status" value="1"/>
</dbReference>
<evidence type="ECO:0000256" key="5">
    <source>
        <dbReference type="ARBA" id="ARBA00022840"/>
    </source>
</evidence>
<keyword evidence="5 12" id="KW-0067">ATP-binding</keyword>
<keyword evidence="4" id="KW-0547">Nucleotide-binding</keyword>
<comment type="subcellular location">
    <subcellularLocation>
        <location evidence="1">Cell membrane</location>
        <topology evidence="1">Peripheral membrane protein</topology>
        <orientation evidence="1">Cytoplasmic side</orientation>
    </subcellularLocation>
</comment>
<evidence type="ECO:0000256" key="2">
    <source>
        <dbReference type="ARBA" id="ARBA00022448"/>
    </source>
</evidence>
<evidence type="ECO:0000313" key="13">
    <source>
        <dbReference type="Proteomes" id="UP000234342"/>
    </source>
</evidence>
<dbReference type="SMART" id="SM00382">
    <property type="entry name" value="AAA"/>
    <property type="match status" value="1"/>
</dbReference>
<dbReference type="GO" id="GO:0043215">
    <property type="term" value="P:daunorubicin transport"/>
    <property type="evidence" value="ECO:0007669"/>
    <property type="project" value="InterPro"/>
</dbReference>
<comment type="similarity">
    <text evidence="9">Belongs to the ABC transporter superfamily. Drug exporter-1 (DrugE1) (TC 3.A.1.105) family.</text>
</comment>
<sequence>MEELETAISADGIVRSFGSNTAVDGVSLSVARGEVYGFLGPNGAGKTTLTRVLCTLITPSAGHAQVAGYDVAREPDKVRLRIGVALQDAALDDRQSGTEMLALQGRFYGLSAVATRTRVAELTDLIDIGDALGQRIGTYSGGMKRRLDLALALVHDPEVLFLDEPTTGLDPVSRARVWQEVRRLNVELGMTVFLTTQYLEEADELAGRIGIINKGKLVAEGTPSELKRTIGTDVIIVRLGSAVNDAQTALEKLEHVQRIDISGTTLTLSVTDGPGSISPVAVTLASVPNADVRELTLRQPSLDDVFLSVTGEHIRRSDNSNIGTGSTVGQTETRTT</sequence>
<evidence type="ECO:0000256" key="9">
    <source>
        <dbReference type="ARBA" id="ARBA00049985"/>
    </source>
</evidence>
<evidence type="ECO:0000256" key="1">
    <source>
        <dbReference type="ARBA" id="ARBA00004413"/>
    </source>
</evidence>
<organism evidence="12 13">
    <name type="scientific">Brevibacterium antiquum</name>
    <dbReference type="NCBI Taxonomy" id="234835"/>
    <lineage>
        <taxon>Bacteria</taxon>
        <taxon>Bacillati</taxon>
        <taxon>Actinomycetota</taxon>
        <taxon>Actinomycetes</taxon>
        <taxon>Micrococcales</taxon>
        <taxon>Brevibacteriaceae</taxon>
        <taxon>Brevibacterium</taxon>
    </lineage>
</organism>
<dbReference type="InterPro" id="IPR027417">
    <property type="entry name" value="P-loop_NTPase"/>
</dbReference>
<dbReference type="GO" id="GO:0046677">
    <property type="term" value="P:response to antibiotic"/>
    <property type="evidence" value="ECO:0007669"/>
    <property type="project" value="UniProtKB-KW"/>
</dbReference>
<dbReference type="PROSITE" id="PS50893">
    <property type="entry name" value="ABC_TRANSPORTER_2"/>
    <property type="match status" value="1"/>
</dbReference>